<gene>
    <name evidence="3" type="ORF">GGP41_008936</name>
</gene>
<dbReference type="InterPro" id="IPR051682">
    <property type="entry name" value="Mito_Persulfide_Diox"/>
</dbReference>
<keyword evidence="1" id="KW-0479">Metal-binding</keyword>
<dbReference type="EMBL" id="WNKQ01000012">
    <property type="protein sequence ID" value="KAF5847702.1"/>
    <property type="molecule type" value="Genomic_DNA"/>
</dbReference>
<evidence type="ECO:0000259" key="2">
    <source>
        <dbReference type="SMART" id="SM00849"/>
    </source>
</evidence>
<dbReference type="Pfam" id="PF00753">
    <property type="entry name" value="Lactamase_B"/>
    <property type="match status" value="1"/>
</dbReference>
<dbReference type="InterPro" id="IPR044528">
    <property type="entry name" value="POD-like_MBL-fold"/>
</dbReference>
<dbReference type="CDD" id="cd07724">
    <property type="entry name" value="POD-like_MBL-fold"/>
    <property type="match status" value="1"/>
</dbReference>
<accession>A0A8H5ZEE0</accession>
<dbReference type="AlphaFoldDB" id="A0A8H5ZEE0"/>
<feature type="domain" description="Metallo-beta-lactamase" evidence="2">
    <location>
        <begin position="109"/>
        <end position="303"/>
    </location>
</feature>
<dbReference type="GO" id="GO:0006749">
    <property type="term" value="P:glutathione metabolic process"/>
    <property type="evidence" value="ECO:0007669"/>
    <property type="project" value="InterPro"/>
</dbReference>
<evidence type="ECO:0000313" key="3">
    <source>
        <dbReference type="EMBL" id="KAF5847702.1"/>
    </source>
</evidence>
<dbReference type="GO" id="GO:0046872">
    <property type="term" value="F:metal ion binding"/>
    <property type="evidence" value="ECO:0007669"/>
    <property type="project" value="UniProtKB-KW"/>
</dbReference>
<dbReference type="Proteomes" id="UP000624244">
    <property type="component" value="Unassembled WGS sequence"/>
</dbReference>
<proteinExistence type="predicted"/>
<dbReference type="GO" id="GO:0070813">
    <property type="term" value="P:hydrogen sulfide metabolic process"/>
    <property type="evidence" value="ECO:0007669"/>
    <property type="project" value="TreeGrafter"/>
</dbReference>
<dbReference type="FunFam" id="3.60.15.10:FF:000033">
    <property type="entry name" value="MBL fold metallo-hydrolase"/>
    <property type="match status" value="1"/>
</dbReference>
<evidence type="ECO:0000313" key="4">
    <source>
        <dbReference type="Proteomes" id="UP000624244"/>
    </source>
</evidence>
<protein>
    <recommendedName>
        <fullName evidence="2">Metallo-beta-lactamase domain-containing protein</fullName>
    </recommendedName>
</protein>
<dbReference type="SUPFAM" id="SSF56281">
    <property type="entry name" value="Metallo-hydrolase/oxidoreductase"/>
    <property type="match status" value="1"/>
</dbReference>
<dbReference type="GO" id="GO:0050313">
    <property type="term" value="F:sulfur dioxygenase activity"/>
    <property type="evidence" value="ECO:0007669"/>
    <property type="project" value="InterPro"/>
</dbReference>
<dbReference type="Gene3D" id="3.60.15.10">
    <property type="entry name" value="Ribonuclease Z/Hydroxyacylglutathione hydrolase-like"/>
    <property type="match status" value="1"/>
</dbReference>
<dbReference type="InterPro" id="IPR001279">
    <property type="entry name" value="Metallo-B-lactamas"/>
</dbReference>
<sequence length="391" mass="43775">MKTLRFYNKPLLSTPLSNRLPHCVPKHRAIIHNHRLLHQRNLSKSSFTAHCSIGKTKPITSTIRNMSVVATPTDQFFLFSKSGEQVIHNSMTATSHEPAIHSCFEEKTGTWQYIVADPSTNKAIIIDAVLDYDANSRTVSTSTADNLLAIIFRQGYQVERILETHAHADHLTAASYLQSRLLQIQGIRPPICIGKRIHQVQQLFAAKYGIPTDEYENAFDHLFEDDESFAVGQLTVNVMHLPGHTPDHLGYQISKNVFCGDSIFHADIGTARCDFPGGSAKDLYTSAKKLLSLPEDFKIWTGHDYPACPARCEAVPWMTVGDHRERNKHVSIDVAEEDFLTLRRKRDAGLAAPKLLDPSLQVNIRAGRLPRPTPGGERLVSLPIQMLCDAW</sequence>
<dbReference type="SMART" id="SM00849">
    <property type="entry name" value="Lactamase_B"/>
    <property type="match status" value="1"/>
</dbReference>
<dbReference type="PANTHER" id="PTHR43084:SF1">
    <property type="entry name" value="PERSULFIDE DIOXYGENASE ETHE1, MITOCHONDRIAL"/>
    <property type="match status" value="1"/>
</dbReference>
<evidence type="ECO:0000256" key="1">
    <source>
        <dbReference type="ARBA" id="ARBA00022723"/>
    </source>
</evidence>
<name>A0A8H5ZEE0_COCSA</name>
<organism evidence="3 4">
    <name type="scientific">Cochliobolus sativus</name>
    <name type="common">Common root rot and spot blotch fungus</name>
    <name type="synonym">Bipolaris sorokiniana</name>
    <dbReference type="NCBI Taxonomy" id="45130"/>
    <lineage>
        <taxon>Eukaryota</taxon>
        <taxon>Fungi</taxon>
        <taxon>Dikarya</taxon>
        <taxon>Ascomycota</taxon>
        <taxon>Pezizomycotina</taxon>
        <taxon>Dothideomycetes</taxon>
        <taxon>Pleosporomycetidae</taxon>
        <taxon>Pleosporales</taxon>
        <taxon>Pleosporineae</taxon>
        <taxon>Pleosporaceae</taxon>
        <taxon>Bipolaris</taxon>
    </lineage>
</organism>
<comment type="caution">
    <text evidence="3">The sequence shown here is derived from an EMBL/GenBank/DDBJ whole genome shotgun (WGS) entry which is preliminary data.</text>
</comment>
<dbReference type="InterPro" id="IPR036866">
    <property type="entry name" value="RibonucZ/Hydroxyglut_hydro"/>
</dbReference>
<dbReference type="PANTHER" id="PTHR43084">
    <property type="entry name" value="PERSULFIDE DIOXYGENASE ETHE1"/>
    <property type="match status" value="1"/>
</dbReference>
<reference evidence="3" key="1">
    <citation type="submission" date="2019-11" db="EMBL/GenBank/DDBJ databases">
        <title>Bipolaris sorokiniana Genome sequencing.</title>
        <authorList>
            <person name="Wang H."/>
        </authorList>
    </citation>
    <scope>NUCLEOTIDE SEQUENCE</scope>
</reference>